<evidence type="ECO:0000256" key="3">
    <source>
        <dbReference type="PROSITE-ProRule" id="PRU10141"/>
    </source>
</evidence>
<dbReference type="InterPro" id="IPR008271">
    <property type="entry name" value="Ser/Thr_kinase_AS"/>
</dbReference>
<gene>
    <name evidence="6" type="ORF">OKA04_01450</name>
</gene>
<evidence type="ECO:0000256" key="2">
    <source>
        <dbReference type="ARBA" id="ARBA00022840"/>
    </source>
</evidence>
<dbReference type="Pfam" id="PF08308">
    <property type="entry name" value="PEGA"/>
    <property type="match status" value="1"/>
</dbReference>
<dbReference type="InterPro" id="IPR013229">
    <property type="entry name" value="PEGA"/>
</dbReference>
<dbReference type="InterPro" id="IPR051043">
    <property type="entry name" value="Sulfatase_Mod_Factor_Kinase"/>
</dbReference>
<dbReference type="SUPFAM" id="SSF56436">
    <property type="entry name" value="C-type lectin-like"/>
    <property type="match status" value="1"/>
</dbReference>
<evidence type="ECO:0000259" key="5">
    <source>
        <dbReference type="PROSITE" id="PS50011"/>
    </source>
</evidence>
<sequence length="879" mass="98083">MPTNRPRPDPVIPDHEVLRKVGGGAYGEVWLARGVTGALRAVKVVWREDFEDERSFEREFEGILKFEPISRDHPGLVNILHVGRSVDGVSFYYYVMELGDDVLTGREINPIEYEARTLRSDVKRVPGKRLDTEFCIDVGVRLAEALRHLHDNGLAHRDVKPANVIFVGGKAKLADIGLVAARGQRTFVGTEGFVPPEGPGSAQADVYSLGKVLYEIASGKDRMDFPELPDDMPPKLERKRWLALNQIVCDVCEPQLSKRKVSSAGELADVLRRLQEGKRRKRRRPVGAFFATVFTAAALVFGTWEAFKGSPWMSLPNQFANLLPINGSGDETPVEKKPIPALIKINSRPEGAVVVASDGEVLGTTPTDLLNSYVGEQVSFRLDKDGYGSVPLDAVVPASAAEEPLLLEAELKIFSPPQPNENWVDHLGQRYGPVGEGHQSRRPVGKDEWDRYLAEKERPGDVAEFVEVEEDGIKRKIVVTSEGEAQAFCWWLAESGIRDGFLTVNHRARQLMDLTFANTGMSERARKENFRPFRCRVEPIPYAWITVTTEPSGAEVFLKTAENSYNYVIGTTRGPLTTDPLRPGDHELLILLEGYKPLSKKVTLKENERLDLHLKLELNNSVVMEKPWENGLGMKFVPMGTDLMASIWETRVKDYDAFVRAKNLSAPATDFQQGPDHPVVFVSRKDAEDFCVWLTEVERKQERLTQVHEYRLPTDYEWSMMAELKEQPNVSPARRDTQRAKVFMWGAAWPPGADGMKVANLADGSATILVRSERTISGYIDGFERTAPVGSFPPNSLGIYDLCGNVHEWVSDNYSPSSSSGVLRGGGWNTYQPQNLYIGARNTQPPDFRDSIYGFRVVLAKVPPIPETTPAEEGIETDG</sequence>
<evidence type="ECO:0000256" key="4">
    <source>
        <dbReference type="SAM" id="Phobius"/>
    </source>
</evidence>
<keyword evidence="7" id="KW-1185">Reference proteome</keyword>
<evidence type="ECO:0000313" key="7">
    <source>
        <dbReference type="Proteomes" id="UP001207930"/>
    </source>
</evidence>
<dbReference type="Pfam" id="PF00069">
    <property type="entry name" value="Pkinase"/>
    <property type="match status" value="1"/>
</dbReference>
<feature type="domain" description="Protein kinase" evidence="5">
    <location>
        <begin position="15"/>
        <end position="295"/>
    </location>
</feature>
<dbReference type="InterPro" id="IPR042095">
    <property type="entry name" value="SUMF_sf"/>
</dbReference>
<dbReference type="PROSITE" id="PS00108">
    <property type="entry name" value="PROTEIN_KINASE_ST"/>
    <property type="match status" value="1"/>
</dbReference>
<keyword evidence="4" id="KW-0812">Transmembrane</keyword>
<feature type="binding site" evidence="3">
    <location>
        <position position="43"/>
    </location>
    <ligand>
        <name>ATP</name>
        <dbReference type="ChEBI" id="CHEBI:30616"/>
    </ligand>
</feature>
<dbReference type="EMBL" id="JAPDDS010000001">
    <property type="protein sequence ID" value="MCW1883375.1"/>
    <property type="molecule type" value="Genomic_DNA"/>
</dbReference>
<name>A0ABT3FK44_9BACT</name>
<dbReference type="PROSITE" id="PS50011">
    <property type="entry name" value="PROTEIN_KINASE_DOM"/>
    <property type="match status" value="1"/>
</dbReference>
<accession>A0ABT3FK44</accession>
<dbReference type="SUPFAM" id="SSF56112">
    <property type="entry name" value="Protein kinase-like (PK-like)"/>
    <property type="match status" value="1"/>
</dbReference>
<dbReference type="Gene3D" id="1.10.510.10">
    <property type="entry name" value="Transferase(Phosphotransferase) domain 1"/>
    <property type="match status" value="1"/>
</dbReference>
<dbReference type="Gene3D" id="3.90.1580.10">
    <property type="entry name" value="paralog of FGE (formylglycine-generating enzyme)"/>
    <property type="match status" value="1"/>
</dbReference>
<proteinExistence type="predicted"/>
<evidence type="ECO:0000256" key="1">
    <source>
        <dbReference type="ARBA" id="ARBA00022741"/>
    </source>
</evidence>
<dbReference type="InterPro" id="IPR000719">
    <property type="entry name" value="Prot_kinase_dom"/>
</dbReference>
<protein>
    <submittedName>
        <fullName evidence="6">SUMF1/EgtB/PvdO family nonheme iron enzyme</fullName>
    </submittedName>
</protein>
<feature type="transmembrane region" description="Helical" evidence="4">
    <location>
        <begin position="286"/>
        <end position="304"/>
    </location>
</feature>
<keyword evidence="4" id="KW-1133">Transmembrane helix</keyword>
<dbReference type="InterPro" id="IPR016187">
    <property type="entry name" value="CTDL_fold"/>
</dbReference>
<dbReference type="InterPro" id="IPR011009">
    <property type="entry name" value="Kinase-like_dom_sf"/>
</dbReference>
<comment type="caution">
    <text evidence="6">The sequence shown here is derived from an EMBL/GenBank/DDBJ whole genome shotgun (WGS) entry which is preliminary data.</text>
</comment>
<dbReference type="RefSeq" id="WP_264499336.1">
    <property type="nucleotide sequence ID" value="NZ_JAPDDS010000001.1"/>
</dbReference>
<reference evidence="6 7" key="1">
    <citation type="submission" date="2022-10" db="EMBL/GenBank/DDBJ databases">
        <title>Luteolibacter flavescens strain MCCC 1K03193, whole genome shotgun sequencing project.</title>
        <authorList>
            <person name="Zhao G."/>
            <person name="Shen L."/>
        </authorList>
    </citation>
    <scope>NUCLEOTIDE SEQUENCE [LARGE SCALE GENOMIC DNA]</scope>
    <source>
        <strain evidence="6 7">MCCC 1K03193</strain>
    </source>
</reference>
<keyword evidence="2 3" id="KW-0067">ATP-binding</keyword>
<dbReference type="PANTHER" id="PTHR23150">
    <property type="entry name" value="SULFATASE MODIFYING FACTOR 1, 2"/>
    <property type="match status" value="1"/>
</dbReference>
<dbReference type="PANTHER" id="PTHR23150:SF19">
    <property type="entry name" value="FORMYLGLYCINE-GENERATING ENZYME"/>
    <property type="match status" value="1"/>
</dbReference>
<dbReference type="InterPro" id="IPR005532">
    <property type="entry name" value="SUMF_dom"/>
</dbReference>
<dbReference type="SMART" id="SM00220">
    <property type="entry name" value="S_TKc"/>
    <property type="match status" value="1"/>
</dbReference>
<dbReference type="InterPro" id="IPR017441">
    <property type="entry name" value="Protein_kinase_ATP_BS"/>
</dbReference>
<dbReference type="Proteomes" id="UP001207930">
    <property type="component" value="Unassembled WGS sequence"/>
</dbReference>
<keyword evidence="4" id="KW-0472">Membrane</keyword>
<dbReference type="PROSITE" id="PS00107">
    <property type="entry name" value="PROTEIN_KINASE_ATP"/>
    <property type="match status" value="1"/>
</dbReference>
<dbReference type="Gene3D" id="3.30.200.20">
    <property type="entry name" value="Phosphorylase Kinase, domain 1"/>
    <property type="match status" value="1"/>
</dbReference>
<evidence type="ECO:0000313" key="6">
    <source>
        <dbReference type="EMBL" id="MCW1883375.1"/>
    </source>
</evidence>
<keyword evidence="1 3" id="KW-0547">Nucleotide-binding</keyword>
<dbReference type="Pfam" id="PF03781">
    <property type="entry name" value="FGE-sulfatase"/>
    <property type="match status" value="1"/>
</dbReference>
<organism evidence="6 7">
    <name type="scientific">Luteolibacter flavescens</name>
    <dbReference type="NCBI Taxonomy" id="1859460"/>
    <lineage>
        <taxon>Bacteria</taxon>
        <taxon>Pseudomonadati</taxon>
        <taxon>Verrucomicrobiota</taxon>
        <taxon>Verrucomicrobiia</taxon>
        <taxon>Verrucomicrobiales</taxon>
        <taxon>Verrucomicrobiaceae</taxon>
        <taxon>Luteolibacter</taxon>
    </lineage>
</organism>